<dbReference type="SUPFAM" id="SSF54637">
    <property type="entry name" value="Thioesterase/thiol ester dehydrase-isomerase"/>
    <property type="match status" value="1"/>
</dbReference>
<dbReference type="Pfam" id="PF07977">
    <property type="entry name" value="FabA"/>
    <property type="match status" value="1"/>
</dbReference>
<comment type="subcellular location">
    <subcellularLocation>
        <location evidence="3 18">Cytoplasm</location>
    </subcellularLocation>
</comment>
<keyword evidence="10 17" id="KW-0862">Zinc</keyword>
<feature type="active site" evidence="18">
    <location>
        <position position="366"/>
    </location>
</feature>
<dbReference type="Proteomes" id="UP000664144">
    <property type="component" value="Unassembled WGS sequence"/>
</dbReference>
<evidence type="ECO:0000256" key="13">
    <source>
        <dbReference type="ARBA" id="ARBA00024535"/>
    </source>
</evidence>
<dbReference type="HAMAP" id="MF_00406">
    <property type="entry name" value="FabZ"/>
    <property type="match status" value="1"/>
</dbReference>
<keyword evidence="9 17" id="KW-0378">Hydrolase</keyword>
<dbReference type="GO" id="GO:0046872">
    <property type="term" value="F:metal ion binding"/>
    <property type="evidence" value="ECO:0007669"/>
    <property type="project" value="UniProtKB-KW"/>
</dbReference>
<evidence type="ECO:0000256" key="7">
    <source>
        <dbReference type="ARBA" id="ARBA00022556"/>
    </source>
</evidence>
<dbReference type="EC" id="4.2.1.59" evidence="18"/>
<feature type="binding site" evidence="17">
    <location>
        <position position="79"/>
    </location>
    <ligand>
        <name>Zn(2+)</name>
        <dbReference type="ChEBI" id="CHEBI:29105"/>
    </ligand>
</feature>
<evidence type="ECO:0000256" key="8">
    <source>
        <dbReference type="ARBA" id="ARBA00022723"/>
    </source>
</evidence>
<dbReference type="InterPro" id="IPR020568">
    <property type="entry name" value="Ribosomal_Su5_D2-typ_SF"/>
</dbReference>
<dbReference type="NCBIfam" id="NF009667">
    <property type="entry name" value="PRK13188.1"/>
    <property type="match status" value="1"/>
</dbReference>
<evidence type="ECO:0000256" key="9">
    <source>
        <dbReference type="ARBA" id="ARBA00022801"/>
    </source>
</evidence>
<dbReference type="InterPro" id="IPR010084">
    <property type="entry name" value="FabZ"/>
</dbReference>
<dbReference type="HAMAP" id="MF_00388">
    <property type="entry name" value="LpxC"/>
    <property type="match status" value="1"/>
</dbReference>
<dbReference type="GO" id="GO:0009245">
    <property type="term" value="P:lipid A biosynthetic process"/>
    <property type="evidence" value="ECO:0007669"/>
    <property type="project" value="UniProtKB-UniRule"/>
</dbReference>
<protein>
    <recommendedName>
        <fullName evidence="17 18">Multifunctional fusion protein</fullName>
    </recommendedName>
    <domain>
        <recommendedName>
            <fullName evidence="18">3-hydroxyacyl-[acyl-carrier-protein] dehydratase FabZ</fullName>
            <ecNumber evidence="18">4.2.1.59</ecNumber>
        </recommendedName>
        <alternativeName>
            <fullName evidence="18">(3R)-hydroxymyristoyl-[acyl-carrier-protein] dehydratase</fullName>
        </alternativeName>
        <alternativeName>
            <fullName evidence="18">Beta-hydroxyacyl-ACP dehydratase</fullName>
            <shortName evidence="18">(3R)-hydroxymyristoyl-ACP dehydrase</shortName>
        </alternativeName>
    </domain>
    <domain>
        <recommendedName>
            <fullName evidence="17">UDP-3-O-acyl-N-acetylglucosamine deacetylase</fullName>
            <shortName evidence="17">UDP-3-O-acyl-GlcNAc deacetylase</shortName>
            <ecNumber evidence="17">3.5.1.108</ecNumber>
        </recommendedName>
        <alternativeName>
            <fullName evidence="17">UDP-3-O-[R-3-hydroxymyristoyl]-N-acetylglucosamine deacetylase</fullName>
        </alternativeName>
    </domain>
</protein>
<evidence type="ECO:0000256" key="12">
    <source>
        <dbReference type="ARBA" id="ARBA00023239"/>
    </source>
</evidence>
<evidence type="ECO:0000313" key="19">
    <source>
        <dbReference type="EMBL" id="MBO0356507.1"/>
    </source>
</evidence>
<dbReference type="SUPFAM" id="SSF54211">
    <property type="entry name" value="Ribosomal protein S5 domain 2-like"/>
    <property type="match status" value="2"/>
</dbReference>
<comment type="cofactor">
    <cofactor evidence="1 17">
        <name>Zn(2+)</name>
        <dbReference type="ChEBI" id="CHEBI:29105"/>
    </cofactor>
</comment>
<comment type="similarity">
    <text evidence="18">Belongs to the thioester dehydratase family. FabZ subfamily.</text>
</comment>
<dbReference type="AlphaFoldDB" id="A0A939ESK7"/>
<dbReference type="GO" id="GO:0016020">
    <property type="term" value="C:membrane"/>
    <property type="evidence" value="ECO:0007669"/>
    <property type="project" value="GOC"/>
</dbReference>
<feature type="active site" description="Proton donor" evidence="17">
    <location>
        <position position="288"/>
    </location>
</feature>
<evidence type="ECO:0000313" key="20">
    <source>
        <dbReference type="Proteomes" id="UP000664144"/>
    </source>
</evidence>
<keyword evidence="20" id="KW-1185">Reference proteome</keyword>
<dbReference type="InterPro" id="IPR015870">
    <property type="entry name" value="UDP-acyl_N-AcGlcN_deAcase_N"/>
</dbReference>
<dbReference type="PANTHER" id="PTHR33694:SF1">
    <property type="entry name" value="UDP-3-O-ACYL-N-ACETYLGLUCOSAMINE DEACETYLASE 1, MITOCHONDRIAL-RELATED"/>
    <property type="match status" value="1"/>
</dbReference>
<comment type="caution">
    <text evidence="19">The sequence shown here is derived from an EMBL/GenBank/DDBJ whole genome shotgun (WGS) entry which is preliminary data.</text>
</comment>
<dbReference type="InterPro" id="IPR013114">
    <property type="entry name" value="FabA_FabZ"/>
</dbReference>
<dbReference type="GO" id="GO:0005737">
    <property type="term" value="C:cytoplasm"/>
    <property type="evidence" value="ECO:0007669"/>
    <property type="project" value="UniProtKB-SubCell"/>
</dbReference>
<dbReference type="CDD" id="cd01288">
    <property type="entry name" value="FabZ"/>
    <property type="match status" value="1"/>
</dbReference>
<keyword evidence="7 17" id="KW-0441">Lipid A biosynthesis</keyword>
<evidence type="ECO:0000256" key="4">
    <source>
        <dbReference type="ARBA" id="ARBA00005002"/>
    </source>
</evidence>
<evidence type="ECO:0000256" key="18">
    <source>
        <dbReference type="HAMAP-Rule" id="MF_00406"/>
    </source>
</evidence>
<feature type="binding site" evidence="17">
    <location>
        <position position="261"/>
    </location>
    <ligand>
        <name>Zn(2+)</name>
        <dbReference type="ChEBI" id="CHEBI:29105"/>
    </ligand>
</feature>
<organism evidence="19 20">
    <name type="scientific">Hymenobacter telluris</name>
    <dbReference type="NCBI Taxonomy" id="2816474"/>
    <lineage>
        <taxon>Bacteria</taxon>
        <taxon>Pseudomonadati</taxon>
        <taxon>Bacteroidota</taxon>
        <taxon>Cytophagia</taxon>
        <taxon>Cytophagales</taxon>
        <taxon>Hymenobacteraceae</taxon>
        <taxon>Hymenobacter</taxon>
    </lineage>
</organism>
<comment type="pathway">
    <text evidence="4 17">Glycolipid biosynthesis; lipid IV(A) biosynthesis; lipid IV(A) from (3R)-3-hydroxytetradecanoyl-[acyl-carrier-protein] and UDP-N-acetyl-alpha-D-glucosamine: step 2/6.</text>
</comment>
<evidence type="ECO:0000256" key="2">
    <source>
        <dbReference type="ARBA" id="ARBA00002923"/>
    </source>
</evidence>
<dbReference type="InterPro" id="IPR004463">
    <property type="entry name" value="UDP-acyl_GlcNac_deAcase"/>
</dbReference>
<dbReference type="Pfam" id="PF03331">
    <property type="entry name" value="LpxC"/>
    <property type="match status" value="2"/>
</dbReference>
<evidence type="ECO:0000256" key="3">
    <source>
        <dbReference type="ARBA" id="ARBA00004496"/>
    </source>
</evidence>
<evidence type="ECO:0000256" key="15">
    <source>
        <dbReference type="ARBA" id="ARBA00061221"/>
    </source>
</evidence>
<name>A0A939ESK7_9BACT</name>
<keyword evidence="8 17" id="KW-0479">Metal-binding</keyword>
<dbReference type="InterPro" id="IPR011334">
    <property type="entry name" value="UDP-acyl_GlcNac_deAcase_C"/>
</dbReference>
<reference evidence="19" key="1">
    <citation type="submission" date="2021-03" db="EMBL/GenBank/DDBJ databases">
        <authorList>
            <person name="Kim M.K."/>
        </authorList>
    </citation>
    <scope>NUCLEOTIDE SEQUENCE</scope>
    <source>
        <strain evidence="19">BT186</strain>
    </source>
</reference>
<comment type="function">
    <text evidence="14 18">Involved in unsaturated fatty acids biosynthesis. Catalyzes the dehydration of short chain beta-hydroxyacyl-ACPs and long chain saturated and unsaturated beta-hydroxyacyl-ACPs.</text>
</comment>
<dbReference type="NCBIfam" id="NF000582">
    <property type="entry name" value="PRK00006.1"/>
    <property type="match status" value="1"/>
</dbReference>
<dbReference type="Gene3D" id="3.30.230.20">
    <property type="entry name" value="lpxc deacetylase, domain 1"/>
    <property type="match status" value="1"/>
</dbReference>
<dbReference type="GO" id="GO:0103117">
    <property type="term" value="F:UDP-3-O-acyl-N-acetylglucosamine deacetylase activity"/>
    <property type="evidence" value="ECO:0007669"/>
    <property type="project" value="UniProtKB-UniRule"/>
</dbReference>
<evidence type="ECO:0000256" key="1">
    <source>
        <dbReference type="ARBA" id="ARBA00001947"/>
    </source>
</evidence>
<dbReference type="InterPro" id="IPR029069">
    <property type="entry name" value="HotDog_dom_sf"/>
</dbReference>
<comment type="similarity">
    <text evidence="16">In the C-terminal section; belongs to the thioester dehydratase family.</text>
</comment>
<dbReference type="NCBIfam" id="TIGR00325">
    <property type="entry name" value="lpxC"/>
    <property type="match status" value="1"/>
</dbReference>
<comment type="catalytic activity">
    <reaction evidence="18">
        <text>a (3R)-hydroxyacyl-[ACP] = a (2E)-enoyl-[ACP] + H2O</text>
        <dbReference type="Rhea" id="RHEA:13097"/>
        <dbReference type="Rhea" id="RHEA-COMP:9925"/>
        <dbReference type="Rhea" id="RHEA-COMP:9945"/>
        <dbReference type="ChEBI" id="CHEBI:15377"/>
        <dbReference type="ChEBI" id="CHEBI:78784"/>
        <dbReference type="ChEBI" id="CHEBI:78827"/>
        <dbReference type="EC" id="4.2.1.59"/>
    </reaction>
</comment>
<comment type="function">
    <text evidence="2 17">Catalyzes the hydrolysis of UDP-3-O-myristoyl-N-acetylglucosamine to form UDP-3-O-myristoylglucosamine and acetate, the committed step in lipid A biosynthesis.</text>
</comment>
<comment type="similarity">
    <text evidence="15">In the N-terminal section; belongs to the LpxC family.</text>
</comment>
<evidence type="ECO:0000256" key="5">
    <source>
        <dbReference type="ARBA" id="ARBA00022490"/>
    </source>
</evidence>
<keyword evidence="5 18" id="KW-0963">Cytoplasm</keyword>
<dbReference type="Gene3D" id="3.10.129.10">
    <property type="entry name" value="Hotdog Thioesterase"/>
    <property type="match status" value="1"/>
</dbReference>
<evidence type="ECO:0000256" key="14">
    <source>
        <dbReference type="ARBA" id="ARBA00025049"/>
    </source>
</evidence>
<comment type="similarity">
    <text evidence="17">Belongs to the LpxC family.</text>
</comment>
<dbReference type="GO" id="GO:0019171">
    <property type="term" value="F:(3R)-hydroxyacyl-[acyl-carrier-protein] dehydratase activity"/>
    <property type="evidence" value="ECO:0007669"/>
    <property type="project" value="UniProtKB-EC"/>
</dbReference>
<evidence type="ECO:0000256" key="17">
    <source>
        <dbReference type="HAMAP-Rule" id="MF_00388"/>
    </source>
</evidence>
<accession>A0A939ESK7</accession>
<dbReference type="EC" id="3.5.1.108" evidence="17"/>
<keyword evidence="12 18" id="KW-0456">Lyase</keyword>
<sequence length="464" mass="51131">MNDKQHTIKAPVTVSGIGLHTGVQATMTFCPAPVGHGYQFQRMDLPDKPIVVADVDNVVDLSRGTTIEQNGARVNTVEHTLAALVGLQIDNVLIKLDGPEPPIMDGSSYQFIQALEDAGLEEQNALRNFYEIPSEIRFVDNGRAVELAALPLNDYRLTVMVDYNSPVLGSQHASLTDISQFKHDISSSRTFCFLHELEALYKQNLIKGGDLSNAIVVVDRVVSEDELTELATMLGKPKVAVKKEGILNNVDLRYKNEPARHKLLDLVGDLALVGRPLKGQILAARPGHAANVAFAKKIKKKMMEANSSPVPHYDPTREPVMDINQIMQVLPHRYPFLLIDKVIHLDDTSVASIKNVTINEPFFVGHYPGNPVFPGVLQVEAMAQTGGILVLNTVPDPENYTPYFVGIENCRFRRMVKPGDTVVFKCWLLAPVKRGIAKMRGQAFVNGKVVMEAEMSAAIVRKDA</sequence>
<dbReference type="PANTHER" id="PTHR33694">
    <property type="entry name" value="UDP-3-O-ACYL-N-ACETYLGLUCOSAMINE DEACETYLASE 1, MITOCHONDRIAL-RELATED"/>
    <property type="match status" value="1"/>
</dbReference>
<keyword evidence="11 17" id="KW-0443">Lipid metabolism</keyword>
<dbReference type="EMBL" id="JAFLQZ010000001">
    <property type="protein sequence ID" value="MBO0356507.1"/>
    <property type="molecule type" value="Genomic_DNA"/>
</dbReference>
<proteinExistence type="inferred from homology"/>
<dbReference type="FunFam" id="3.10.129.10:FF:000001">
    <property type="entry name" value="3-hydroxyacyl-[acyl-carrier-protein] dehydratase FabZ"/>
    <property type="match status" value="1"/>
</dbReference>
<dbReference type="RefSeq" id="WP_206980015.1">
    <property type="nucleotide sequence ID" value="NZ_JAFLQZ010000001.1"/>
</dbReference>
<evidence type="ECO:0000256" key="11">
    <source>
        <dbReference type="ARBA" id="ARBA00023098"/>
    </source>
</evidence>
<evidence type="ECO:0000256" key="6">
    <source>
        <dbReference type="ARBA" id="ARBA00022516"/>
    </source>
</evidence>
<dbReference type="GO" id="GO:0006633">
    <property type="term" value="P:fatty acid biosynthetic process"/>
    <property type="evidence" value="ECO:0007669"/>
    <property type="project" value="UniProtKB-UniRule"/>
</dbReference>
<dbReference type="NCBIfam" id="TIGR01750">
    <property type="entry name" value="fabZ"/>
    <property type="match status" value="1"/>
</dbReference>
<comment type="catalytic activity">
    <reaction evidence="13 17">
        <text>a UDP-3-O-[(3R)-3-hydroxyacyl]-N-acetyl-alpha-D-glucosamine + H2O = a UDP-3-O-[(3R)-3-hydroxyacyl]-alpha-D-glucosamine + acetate</text>
        <dbReference type="Rhea" id="RHEA:67816"/>
        <dbReference type="ChEBI" id="CHEBI:15377"/>
        <dbReference type="ChEBI" id="CHEBI:30089"/>
        <dbReference type="ChEBI" id="CHEBI:137740"/>
        <dbReference type="ChEBI" id="CHEBI:173225"/>
        <dbReference type="EC" id="3.5.1.108"/>
    </reaction>
</comment>
<dbReference type="Gene3D" id="3.30.1700.10">
    <property type="entry name" value="lpxc deacetylase, domain 2"/>
    <property type="match status" value="1"/>
</dbReference>
<gene>
    <name evidence="18" type="primary">fabZ</name>
    <name evidence="17" type="synonym">lpxC</name>
    <name evidence="19" type="ORF">J0X19_00990</name>
</gene>
<evidence type="ECO:0000256" key="10">
    <source>
        <dbReference type="ARBA" id="ARBA00022833"/>
    </source>
</evidence>
<feature type="binding site" evidence="17">
    <location>
        <position position="265"/>
    </location>
    <ligand>
        <name>Zn(2+)</name>
        <dbReference type="ChEBI" id="CHEBI:29105"/>
    </ligand>
</feature>
<keyword evidence="6 17" id="KW-0444">Lipid biosynthesis</keyword>
<evidence type="ECO:0000256" key="16">
    <source>
        <dbReference type="ARBA" id="ARBA00061355"/>
    </source>
</evidence>